<feature type="compositionally biased region" description="Polar residues" evidence="1">
    <location>
        <begin position="112"/>
        <end position="137"/>
    </location>
</feature>
<evidence type="ECO:0000313" key="3">
    <source>
        <dbReference type="Proteomes" id="UP001194580"/>
    </source>
</evidence>
<dbReference type="Proteomes" id="UP001194580">
    <property type="component" value="Unassembled WGS sequence"/>
</dbReference>
<evidence type="ECO:0000313" key="2">
    <source>
        <dbReference type="EMBL" id="KAG0273426.1"/>
    </source>
</evidence>
<dbReference type="EMBL" id="JAAAIL010000747">
    <property type="protein sequence ID" value="KAG0273426.1"/>
    <property type="molecule type" value="Genomic_DNA"/>
</dbReference>
<keyword evidence="3" id="KW-1185">Reference proteome</keyword>
<feature type="compositionally biased region" description="Low complexity" evidence="1">
    <location>
        <begin position="149"/>
        <end position="163"/>
    </location>
</feature>
<name>A0AAD4DAX6_9FUNG</name>
<reference evidence="2" key="1">
    <citation type="journal article" date="2020" name="Fungal Divers.">
        <title>Resolving the Mortierellaceae phylogeny through synthesis of multi-gene phylogenetics and phylogenomics.</title>
        <authorList>
            <person name="Vandepol N."/>
            <person name="Liber J."/>
            <person name="Desiro A."/>
            <person name="Na H."/>
            <person name="Kennedy M."/>
            <person name="Barry K."/>
            <person name="Grigoriev I.V."/>
            <person name="Miller A.N."/>
            <person name="O'Donnell K."/>
            <person name="Stajich J.E."/>
            <person name="Bonito G."/>
        </authorList>
    </citation>
    <scope>NUCLEOTIDE SEQUENCE</scope>
    <source>
        <strain evidence="2">NRRL 28262</strain>
    </source>
</reference>
<dbReference type="AlphaFoldDB" id="A0AAD4DAX6"/>
<gene>
    <name evidence="2" type="ORF">BGZ95_010754</name>
</gene>
<accession>A0AAD4DAX6</accession>
<feature type="region of interest" description="Disordered" evidence="1">
    <location>
        <begin position="1"/>
        <end position="86"/>
    </location>
</feature>
<proteinExistence type="predicted"/>
<evidence type="ECO:0000256" key="1">
    <source>
        <dbReference type="SAM" id="MobiDB-lite"/>
    </source>
</evidence>
<organism evidence="2 3">
    <name type="scientific">Linnemannia exigua</name>
    <dbReference type="NCBI Taxonomy" id="604196"/>
    <lineage>
        <taxon>Eukaryota</taxon>
        <taxon>Fungi</taxon>
        <taxon>Fungi incertae sedis</taxon>
        <taxon>Mucoromycota</taxon>
        <taxon>Mortierellomycotina</taxon>
        <taxon>Mortierellomycetes</taxon>
        <taxon>Mortierellales</taxon>
        <taxon>Mortierellaceae</taxon>
        <taxon>Linnemannia</taxon>
    </lineage>
</organism>
<comment type="caution">
    <text evidence="2">The sequence shown here is derived from an EMBL/GenBank/DDBJ whole genome shotgun (WGS) entry which is preliminary data.</text>
</comment>
<protein>
    <submittedName>
        <fullName evidence="2">Uncharacterized protein</fullName>
    </submittedName>
</protein>
<sequence length="200" mass="21419">MDFFAQAYSAEPESDYTVSKDSSKNSTRRTGQGYGCESNSHLRRASSGLEADLGQKHFHGFSQHPAQDHNAVGSPSIKNSHQGNERSHMSINTTAAASHEAKAVDVNCSSPCSPSLNRRSSVSNPCLLHHTNTNGSGSVRPPIMPRTMSSPHTASSPHTSHSSARPEFQASSKNHPESGHGRSFSAIHQPTIAENPGAYF</sequence>
<feature type="region of interest" description="Disordered" evidence="1">
    <location>
        <begin position="112"/>
        <end position="200"/>
    </location>
</feature>
<feature type="compositionally biased region" description="Polar residues" evidence="1">
    <location>
        <begin position="16"/>
        <end position="30"/>
    </location>
</feature>